<evidence type="ECO:0000313" key="3">
    <source>
        <dbReference type="Proteomes" id="UP000009022"/>
    </source>
</evidence>
<dbReference type="PhylomeDB" id="B3RZN2"/>
<keyword evidence="3" id="KW-1185">Reference proteome</keyword>
<organism evidence="2 3">
    <name type="scientific">Trichoplax adhaerens</name>
    <name type="common">Trichoplax reptans</name>
    <dbReference type="NCBI Taxonomy" id="10228"/>
    <lineage>
        <taxon>Eukaryota</taxon>
        <taxon>Metazoa</taxon>
        <taxon>Placozoa</taxon>
        <taxon>Uniplacotomia</taxon>
        <taxon>Trichoplacea</taxon>
        <taxon>Trichoplacidae</taxon>
        <taxon>Trichoplax</taxon>
    </lineage>
</organism>
<dbReference type="AlphaFoldDB" id="B3RZN2"/>
<name>B3RZN2_TRIAD</name>
<gene>
    <name evidence="2" type="ORF">TRIADDRAFT_57515</name>
</gene>
<dbReference type="KEGG" id="tad:TRIADDRAFT_57515"/>
<evidence type="ECO:0000313" key="2">
    <source>
        <dbReference type="EMBL" id="EDV23870.1"/>
    </source>
</evidence>
<proteinExistence type="predicted"/>
<dbReference type="EMBL" id="DS985246">
    <property type="protein sequence ID" value="EDV23870.1"/>
    <property type="molecule type" value="Genomic_DNA"/>
</dbReference>
<dbReference type="InterPro" id="IPR036770">
    <property type="entry name" value="Ankyrin_rpt-contain_sf"/>
</dbReference>
<sequence>MITDPNYPTSDQSSIVNALASDRIVFQQLFDAIGSTTIIHQFNPNWDGQGLTNSILNRKLKAFVGVLVMHGSWDTLARCIKKHLLNYVTTYIDGRVDSSKSRNASAKENESNFHIHKRFIQNPITHHFDTEGGKHSQELKDPLVTTTTTDTADESLPSSFEAARKMQLLQNEMMQKSQEREYQSPKRDNLSSPGNVSFNNPRSAVTPKEQRVFSAISGSTCTLLQFKQYVAHLPDINARNSGKVGDTPLMLLLRKTHLRSDDEIPKIEVLLRLGASWTATNNQGASANIIARKHDSAVIDRLRKIQPVDIDERVPLSEPLENYSVSPEMQKVFSAVSGDTYSLPQFEEAVNNVPNINCRNSGKKGDTALMMLLRKDVLKLETDIPKIKILLSYDASWTATNNRGETAMQLATKHPSNVLDMIKFPANSANSTSSNPEQVSTPVSEREPGQSRGVSSQKSETPNYSTNASINYSPPLRHVGLRERKVIDAIKNRNSSIGELRRVISRVENLNFCDNSEVGDPPLMLLLRQKDLNLSTDVSKFELLRNFGASLDYRNNRNQSARDLISSLDKNFFLKIQKFC</sequence>
<dbReference type="InParanoid" id="B3RZN2"/>
<dbReference type="HOGENOM" id="CLU_470390_0_0_1"/>
<dbReference type="GeneID" id="6754974"/>
<dbReference type="Proteomes" id="UP000009022">
    <property type="component" value="Unassembled WGS sequence"/>
</dbReference>
<feature type="compositionally biased region" description="Low complexity" evidence="1">
    <location>
        <begin position="426"/>
        <end position="435"/>
    </location>
</feature>
<dbReference type="RefSeq" id="XP_002113396.1">
    <property type="nucleotide sequence ID" value="XM_002113360.1"/>
</dbReference>
<dbReference type="CTD" id="6754974"/>
<dbReference type="SUPFAM" id="SSF48403">
    <property type="entry name" value="Ankyrin repeat"/>
    <property type="match status" value="1"/>
</dbReference>
<evidence type="ECO:0000256" key="1">
    <source>
        <dbReference type="SAM" id="MobiDB-lite"/>
    </source>
</evidence>
<feature type="compositionally biased region" description="Polar residues" evidence="1">
    <location>
        <begin position="452"/>
        <end position="471"/>
    </location>
</feature>
<accession>B3RZN2</accession>
<dbReference type="OrthoDB" id="10671019at2759"/>
<feature type="region of interest" description="Disordered" evidence="1">
    <location>
        <begin position="173"/>
        <end position="207"/>
    </location>
</feature>
<feature type="region of interest" description="Disordered" evidence="1">
    <location>
        <begin position="426"/>
        <end position="471"/>
    </location>
</feature>
<feature type="compositionally biased region" description="Polar residues" evidence="1">
    <location>
        <begin position="190"/>
        <end position="203"/>
    </location>
</feature>
<protein>
    <submittedName>
        <fullName evidence="2">Uncharacterized protein</fullName>
    </submittedName>
</protein>
<feature type="compositionally biased region" description="Basic and acidic residues" evidence="1">
    <location>
        <begin position="177"/>
        <end position="189"/>
    </location>
</feature>
<dbReference type="Gene3D" id="1.25.40.20">
    <property type="entry name" value="Ankyrin repeat-containing domain"/>
    <property type="match status" value="1"/>
</dbReference>
<reference evidence="2 3" key="1">
    <citation type="journal article" date="2008" name="Nature">
        <title>The Trichoplax genome and the nature of placozoans.</title>
        <authorList>
            <person name="Srivastava M."/>
            <person name="Begovic E."/>
            <person name="Chapman J."/>
            <person name="Putnam N.H."/>
            <person name="Hellsten U."/>
            <person name="Kawashima T."/>
            <person name="Kuo A."/>
            <person name="Mitros T."/>
            <person name="Salamov A."/>
            <person name="Carpenter M.L."/>
            <person name="Signorovitch A.Y."/>
            <person name="Moreno M.A."/>
            <person name="Kamm K."/>
            <person name="Grimwood J."/>
            <person name="Schmutz J."/>
            <person name="Shapiro H."/>
            <person name="Grigoriev I.V."/>
            <person name="Buss L.W."/>
            <person name="Schierwater B."/>
            <person name="Dellaporta S.L."/>
            <person name="Rokhsar D.S."/>
        </authorList>
    </citation>
    <scope>NUCLEOTIDE SEQUENCE [LARGE SCALE GENOMIC DNA]</scope>
    <source>
        <strain evidence="2 3">Grell-BS-1999</strain>
    </source>
</reference>